<reference evidence="1" key="1">
    <citation type="journal article" date="2022" name="bioRxiv">
        <title>Sequencing and chromosome-scale assembly of the giantPleurodeles waltlgenome.</title>
        <authorList>
            <person name="Brown T."/>
            <person name="Elewa A."/>
            <person name="Iarovenko S."/>
            <person name="Subramanian E."/>
            <person name="Araus A.J."/>
            <person name="Petzold A."/>
            <person name="Susuki M."/>
            <person name="Suzuki K.-i.T."/>
            <person name="Hayashi T."/>
            <person name="Toyoda A."/>
            <person name="Oliveira C."/>
            <person name="Osipova E."/>
            <person name="Leigh N.D."/>
            <person name="Simon A."/>
            <person name="Yun M.H."/>
        </authorList>
    </citation>
    <scope>NUCLEOTIDE SEQUENCE</scope>
    <source>
        <strain evidence="1">20211129_DDA</strain>
        <tissue evidence="1">Liver</tissue>
    </source>
</reference>
<comment type="caution">
    <text evidence="1">The sequence shown here is derived from an EMBL/GenBank/DDBJ whole genome shotgun (WGS) entry which is preliminary data.</text>
</comment>
<evidence type="ECO:0000313" key="1">
    <source>
        <dbReference type="EMBL" id="KAJ1132861.1"/>
    </source>
</evidence>
<gene>
    <name evidence="1" type="ORF">NDU88_011162</name>
</gene>
<proteinExistence type="predicted"/>
<dbReference type="EMBL" id="JANPWB010000011">
    <property type="protein sequence ID" value="KAJ1132861.1"/>
    <property type="molecule type" value="Genomic_DNA"/>
</dbReference>
<evidence type="ECO:0000313" key="2">
    <source>
        <dbReference type="Proteomes" id="UP001066276"/>
    </source>
</evidence>
<accession>A0AAV7PWZ5</accession>
<keyword evidence="2" id="KW-1185">Reference proteome</keyword>
<sequence>MALLWGAGRGMSWSATELSSGMQNVVFMRCCLVVESRSTLSVFIPSYISLQHTRSTSVDLLVLAKVGRLAKALATLVAMEGKSSHVDLLMPLVVGTLVEALGTFCASVRLLTSLHTQVSLVT</sequence>
<protein>
    <recommendedName>
        <fullName evidence="3">Secreted protein</fullName>
    </recommendedName>
</protein>
<name>A0AAV7PWZ5_PLEWA</name>
<organism evidence="1 2">
    <name type="scientific">Pleurodeles waltl</name>
    <name type="common">Iberian ribbed newt</name>
    <dbReference type="NCBI Taxonomy" id="8319"/>
    <lineage>
        <taxon>Eukaryota</taxon>
        <taxon>Metazoa</taxon>
        <taxon>Chordata</taxon>
        <taxon>Craniata</taxon>
        <taxon>Vertebrata</taxon>
        <taxon>Euteleostomi</taxon>
        <taxon>Amphibia</taxon>
        <taxon>Batrachia</taxon>
        <taxon>Caudata</taxon>
        <taxon>Salamandroidea</taxon>
        <taxon>Salamandridae</taxon>
        <taxon>Pleurodelinae</taxon>
        <taxon>Pleurodeles</taxon>
    </lineage>
</organism>
<evidence type="ECO:0008006" key="3">
    <source>
        <dbReference type="Google" id="ProtNLM"/>
    </source>
</evidence>
<dbReference type="AlphaFoldDB" id="A0AAV7PWZ5"/>
<dbReference type="Proteomes" id="UP001066276">
    <property type="component" value="Chromosome 7"/>
</dbReference>